<evidence type="ECO:0000313" key="1">
    <source>
        <dbReference type="EMBL" id="GAJ05655.1"/>
    </source>
</evidence>
<gene>
    <name evidence="1" type="ORF">S12H4_52157</name>
</gene>
<organism evidence="1">
    <name type="scientific">marine sediment metagenome</name>
    <dbReference type="NCBI Taxonomy" id="412755"/>
    <lineage>
        <taxon>unclassified sequences</taxon>
        <taxon>metagenomes</taxon>
        <taxon>ecological metagenomes</taxon>
    </lineage>
</organism>
<dbReference type="EMBL" id="BARW01033053">
    <property type="protein sequence ID" value="GAJ05655.1"/>
    <property type="molecule type" value="Genomic_DNA"/>
</dbReference>
<protein>
    <submittedName>
        <fullName evidence="1">Uncharacterized protein</fullName>
    </submittedName>
</protein>
<accession>X1VFJ1</accession>
<feature type="non-terminal residue" evidence="1">
    <location>
        <position position="1"/>
    </location>
</feature>
<name>X1VFJ1_9ZZZZ</name>
<sequence length="59" mass="6850">TEGKMAVLFHDDKETREILELVRYANVEAQKPLVEDELMFIAKYPAIAKKLLTLKPLDY</sequence>
<comment type="caution">
    <text evidence="1">The sequence shown here is derived from an EMBL/GenBank/DDBJ whole genome shotgun (WGS) entry which is preliminary data.</text>
</comment>
<dbReference type="AlphaFoldDB" id="X1VFJ1"/>
<reference evidence="1" key="1">
    <citation type="journal article" date="2014" name="Front. Microbiol.">
        <title>High frequency of phylogenetically diverse reductive dehalogenase-homologous genes in deep subseafloor sedimentary metagenomes.</title>
        <authorList>
            <person name="Kawai M."/>
            <person name="Futagami T."/>
            <person name="Toyoda A."/>
            <person name="Takaki Y."/>
            <person name="Nishi S."/>
            <person name="Hori S."/>
            <person name="Arai W."/>
            <person name="Tsubouchi T."/>
            <person name="Morono Y."/>
            <person name="Uchiyama I."/>
            <person name="Ito T."/>
            <person name="Fujiyama A."/>
            <person name="Inagaki F."/>
            <person name="Takami H."/>
        </authorList>
    </citation>
    <scope>NUCLEOTIDE SEQUENCE</scope>
    <source>
        <strain evidence="1">Expedition CK06-06</strain>
    </source>
</reference>
<proteinExistence type="predicted"/>